<gene>
    <name evidence="2" type="ORF">BYL167_LOCUS54796</name>
</gene>
<dbReference type="Proteomes" id="UP000681967">
    <property type="component" value="Unassembled WGS sequence"/>
</dbReference>
<feature type="non-terminal residue" evidence="2">
    <location>
        <position position="1"/>
    </location>
</feature>
<feature type="compositionally biased region" description="Polar residues" evidence="1">
    <location>
        <begin position="150"/>
        <end position="174"/>
    </location>
</feature>
<dbReference type="EMBL" id="CAJOBH010197165">
    <property type="protein sequence ID" value="CAF4978314.1"/>
    <property type="molecule type" value="Genomic_DNA"/>
</dbReference>
<evidence type="ECO:0000313" key="2">
    <source>
        <dbReference type="EMBL" id="CAF4978314.1"/>
    </source>
</evidence>
<evidence type="ECO:0000313" key="3">
    <source>
        <dbReference type="Proteomes" id="UP000681967"/>
    </source>
</evidence>
<accession>A0A8S3D3C3</accession>
<comment type="caution">
    <text evidence="2">The sequence shown here is derived from an EMBL/GenBank/DDBJ whole genome shotgun (WGS) entry which is preliminary data.</text>
</comment>
<proteinExistence type="predicted"/>
<evidence type="ECO:0000256" key="1">
    <source>
        <dbReference type="SAM" id="MobiDB-lite"/>
    </source>
</evidence>
<protein>
    <recommendedName>
        <fullName evidence="4">Pericentriolar material 1 protein C-terminal domain-containing protein</fullName>
    </recommendedName>
</protein>
<feature type="region of interest" description="Disordered" evidence="1">
    <location>
        <begin position="150"/>
        <end position="220"/>
    </location>
</feature>
<dbReference type="AlphaFoldDB" id="A0A8S3D3C3"/>
<reference evidence="2" key="1">
    <citation type="submission" date="2021-02" db="EMBL/GenBank/DDBJ databases">
        <authorList>
            <person name="Nowell W R."/>
        </authorList>
    </citation>
    <scope>NUCLEOTIDE SEQUENCE</scope>
</reference>
<name>A0A8S3D3C3_9BILA</name>
<evidence type="ECO:0008006" key="4">
    <source>
        <dbReference type="Google" id="ProtNLM"/>
    </source>
</evidence>
<sequence>TTSVINFNKIVSDYLKALLSHFRELEEAKSALNRLQQMVKKIEPDECPSSARSTPRQVSSTKPTATPNTNLYQYTPKASQQTQSTTTANAKNSLLSSILSPNVAELQKPIPSRNSYADAKMAAQHREMERLIESRQRLHTIKDQITSLHQTMSTPPVPSQQDSTNASQLQNPYKNNVKESKQQTNTYADKLTSSKNNRSPYTSNDPEGEGEEDENDDDDSELYRFEYESGDGEEINDDETDDGIQRRIKQGNFHTPEDIVAEHEQRILNKQAESTDELSAQMRDICSCLSTFIKEQKSFNQHIEEHLKAATNVSSQTPVMPNMNDPVFNQLQQQVLTQGLIVNLNTAY</sequence>
<organism evidence="2 3">
    <name type="scientific">Rotaria magnacalcarata</name>
    <dbReference type="NCBI Taxonomy" id="392030"/>
    <lineage>
        <taxon>Eukaryota</taxon>
        <taxon>Metazoa</taxon>
        <taxon>Spiralia</taxon>
        <taxon>Gnathifera</taxon>
        <taxon>Rotifera</taxon>
        <taxon>Eurotatoria</taxon>
        <taxon>Bdelloidea</taxon>
        <taxon>Philodinida</taxon>
        <taxon>Philodinidae</taxon>
        <taxon>Rotaria</taxon>
    </lineage>
</organism>
<feature type="compositionally biased region" description="Acidic residues" evidence="1">
    <location>
        <begin position="206"/>
        <end position="220"/>
    </location>
</feature>
<feature type="non-terminal residue" evidence="2">
    <location>
        <position position="348"/>
    </location>
</feature>
<feature type="region of interest" description="Disordered" evidence="1">
    <location>
        <begin position="43"/>
        <end position="72"/>
    </location>
</feature>
<feature type="compositionally biased region" description="Polar residues" evidence="1">
    <location>
        <begin position="50"/>
        <end position="72"/>
    </location>
</feature>
<feature type="compositionally biased region" description="Polar residues" evidence="1">
    <location>
        <begin position="182"/>
        <end position="202"/>
    </location>
</feature>